<dbReference type="AlphaFoldDB" id="A0A6P6XS33"/>
<dbReference type="GO" id="GO:0051287">
    <property type="term" value="F:NAD binding"/>
    <property type="evidence" value="ECO:0007669"/>
    <property type="project" value="InterPro"/>
</dbReference>
<dbReference type="Pfam" id="PF00984">
    <property type="entry name" value="UDPG_MGDP_dh"/>
    <property type="match status" value="1"/>
</dbReference>
<dbReference type="Pfam" id="PF03720">
    <property type="entry name" value="UDPG_MGDP_dh_C"/>
    <property type="match status" value="1"/>
</dbReference>
<dbReference type="Pfam" id="PF03721">
    <property type="entry name" value="UDPG_MGDP_dh_N"/>
    <property type="match status" value="1"/>
</dbReference>
<evidence type="ECO:0000256" key="7">
    <source>
        <dbReference type="ARBA" id="ARBA00047473"/>
    </source>
</evidence>
<dbReference type="RefSeq" id="XP_027195618.1">
    <property type="nucleotide sequence ID" value="XM_027339817.1"/>
</dbReference>
<sequence>MEHLLERKITKICCIGAGYVGGPTCAVLAKMCPKIKVCVVDSNPKRIELWNSNQLPIYEPGLDDIVKKCRNENLFFSNQVEKEISDAELIFISVNTPTKNFGFGKGKAADLKNLENVSRLIARSANDSKIIVEKSTVPVRAAESINRILGANKKPGIHFEVLSNPEFLAEGTAINDLINPDRILIGGNETYHAQIAIEKLCEIYRNWIPEEKIIRTNTWSSELSKLAANAFLAQRISSINAISALCEATGADVNEVANAIGSDSRIGPKYLQASIGFGGSCFQKDVLNLVYLCEYLKLPEVADYWHQIIAMNDYQKRRFALRITECMFNTITGKRIAILGFAFKANTGDTRESPAKLVCQHLLEEGAQLAIYDPKVLKEQIYADLNLTDLNIMDNNNKCLEDYVQVVESPYQASTDAHAIVICTEWNEFKELNYEKMYSLMMKPAFIFDGRNMINIKQLEMIGFHVEKIGRQFNHRKIGSKDK</sequence>
<dbReference type="InterPro" id="IPR014027">
    <property type="entry name" value="UDP-Glc/GDP-Man_DH_C"/>
</dbReference>
<comment type="function">
    <text evidence="8">Involved in the biosynthesis of glycosaminoglycans; hyaluronan, chondroitin sulfate, and heparan sulfate.</text>
</comment>
<dbReference type="NCBIfam" id="TIGR03026">
    <property type="entry name" value="NDP-sugDHase"/>
    <property type="match status" value="1"/>
</dbReference>
<keyword evidence="9" id="KW-1185">Reference proteome</keyword>
<dbReference type="FunCoup" id="A0A6P6XS33">
    <property type="interactions" value="1065"/>
</dbReference>
<evidence type="ECO:0000256" key="1">
    <source>
        <dbReference type="ARBA" id="ARBA00004701"/>
    </source>
</evidence>
<evidence type="ECO:0000256" key="6">
    <source>
        <dbReference type="ARBA" id="ARBA00023027"/>
    </source>
</evidence>
<dbReference type="UniPathway" id="UPA00038">
    <property type="reaction ID" value="UER00491"/>
</dbReference>
<dbReference type="CTD" id="24054"/>
<dbReference type="Gene3D" id="1.20.5.100">
    <property type="entry name" value="Cytochrome c1, transmembrane anchor, C-terminal"/>
    <property type="match status" value="1"/>
</dbReference>
<dbReference type="InterPro" id="IPR036291">
    <property type="entry name" value="NAD(P)-bd_dom_sf"/>
</dbReference>
<dbReference type="FunFam" id="1.20.5.100:FF:000001">
    <property type="entry name" value="UDP-glucose 6-dehydrogenase"/>
    <property type="match status" value="1"/>
</dbReference>
<protein>
    <recommendedName>
        <fullName evidence="4 8">UDP-glucose 6-dehydrogenase</fullName>
        <ecNumber evidence="3 8">1.1.1.22</ecNumber>
    </recommendedName>
</protein>
<name>A0A6P6XS33_DERPT</name>
<dbReference type="InParanoid" id="A0A6P6XS33"/>
<dbReference type="FunFam" id="3.40.50.720:FF:000114">
    <property type="entry name" value="UDP-glucose 6-dehydrogenase"/>
    <property type="match status" value="1"/>
</dbReference>
<dbReference type="FunFam" id="3.40.50.720:FF:000032">
    <property type="entry name" value="UDP-glucose 6-dehydrogenase"/>
    <property type="match status" value="1"/>
</dbReference>
<dbReference type="SUPFAM" id="SSF52413">
    <property type="entry name" value="UDP-glucose/GDP-mannose dehydrogenase C-terminal domain"/>
    <property type="match status" value="1"/>
</dbReference>
<dbReference type="OrthoDB" id="5059218at2759"/>
<gene>
    <name evidence="10" type="primary">LOC113790182</name>
</gene>
<evidence type="ECO:0000256" key="3">
    <source>
        <dbReference type="ARBA" id="ARBA00012954"/>
    </source>
</evidence>
<accession>A0A6P6XS33</accession>
<evidence type="ECO:0000256" key="2">
    <source>
        <dbReference type="ARBA" id="ARBA00006601"/>
    </source>
</evidence>
<dbReference type="Gene3D" id="3.40.50.720">
    <property type="entry name" value="NAD(P)-binding Rossmann-like Domain"/>
    <property type="match status" value="2"/>
</dbReference>
<dbReference type="GO" id="GO:0003979">
    <property type="term" value="F:UDP-glucose 6-dehydrogenase activity"/>
    <property type="evidence" value="ECO:0007669"/>
    <property type="project" value="UniProtKB-EC"/>
</dbReference>
<keyword evidence="6 8" id="KW-0520">NAD</keyword>
<keyword evidence="5 8" id="KW-0560">Oxidoreductase</keyword>
<dbReference type="PIRSF" id="PIRSF500133">
    <property type="entry name" value="UDPglc_DH_euk"/>
    <property type="match status" value="1"/>
</dbReference>
<dbReference type="GO" id="GO:0006024">
    <property type="term" value="P:glycosaminoglycan biosynthetic process"/>
    <property type="evidence" value="ECO:0007669"/>
    <property type="project" value="TreeGrafter"/>
</dbReference>
<dbReference type="GeneID" id="113790182"/>
<evidence type="ECO:0000256" key="4">
    <source>
        <dbReference type="ARBA" id="ARBA00015132"/>
    </source>
</evidence>
<dbReference type="GO" id="GO:0005634">
    <property type="term" value="C:nucleus"/>
    <property type="evidence" value="ECO:0007669"/>
    <property type="project" value="TreeGrafter"/>
</dbReference>
<dbReference type="InterPro" id="IPR017476">
    <property type="entry name" value="UDP-Glc/GDP-Man"/>
</dbReference>
<dbReference type="Proteomes" id="UP000515146">
    <property type="component" value="Unplaced"/>
</dbReference>
<dbReference type="SUPFAM" id="SSF51735">
    <property type="entry name" value="NAD(P)-binding Rossmann-fold domains"/>
    <property type="match status" value="1"/>
</dbReference>
<dbReference type="OMA" id="CFIAVGT"/>
<dbReference type="SMART" id="SM00984">
    <property type="entry name" value="UDPG_MGDP_dh_C"/>
    <property type="match status" value="1"/>
</dbReference>
<dbReference type="EC" id="1.1.1.22" evidence="3 8"/>
<dbReference type="InterPro" id="IPR001732">
    <property type="entry name" value="UDP-Glc/GDP-Man_DH_N"/>
</dbReference>
<evidence type="ECO:0000256" key="5">
    <source>
        <dbReference type="ARBA" id="ARBA00023002"/>
    </source>
</evidence>
<evidence type="ECO:0000313" key="10">
    <source>
        <dbReference type="RefSeq" id="XP_027195618.1"/>
    </source>
</evidence>
<dbReference type="PIRSF" id="PIRSF000124">
    <property type="entry name" value="UDPglc_GDPman_dh"/>
    <property type="match status" value="1"/>
</dbReference>
<evidence type="ECO:0000313" key="9">
    <source>
        <dbReference type="Proteomes" id="UP000515146"/>
    </source>
</evidence>
<dbReference type="InterPro" id="IPR028356">
    <property type="entry name" value="UDPglc_DH_euk"/>
</dbReference>
<proteinExistence type="inferred from homology"/>
<reference evidence="10" key="1">
    <citation type="submission" date="2025-08" db="UniProtKB">
        <authorList>
            <consortium name="RefSeq"/>
        </authorList>
    </citation>
    <scope>IDENTIFICATION</scope>
    <source>
        <strain evidence="10">Airmid</strain>
    </source>
</reference>
<organism evidence="9 10">
    <name type="scientific">Dermatophagoides pteronyssinus</name>
    <name type="common">European house dust mite</name>
    <dbReference type="NCBI Taxonomy" id="6956"/>
    <lineage>
        <taxon>Eukaryota</taxon>
        <taxon>Metazoa</taxon>
        <taxon>Ecdysozoa</taxon>
        <taxon>Arthropoda</taxon>
        <taxon>Chelicerata</taxon>
        <taxon>Arachnida</taxon>
        <taxon>Acari</taxon>
        <taxon>Acariformes</taxon>
        <taxon>Sarcoptiformes</taxon>
        <taxon>Astigmata</taxon>
        <taxon>Psoroptidia</taxon>
        <taxon>Analgoidea</taxon>
        <taxon>Pyroglyphidae</taxon>
        <taxon>Dermatophagoidinae</taxon>
        <taxon>Dermatophagoides</taxon>
    </lineage>
</organism>
<comment type="catalytic activity">
    <reaction evidence="7 8">
        <text>UDP-alpha-D-glucose + 2 NAD(+) + H2O = UDP-alpha-D-glucuronate + 2 NADH + 3 H(+)</text>
        <dbReference type="Rhea" id="RHEA:23596"/>
        <dbReference type="ChEBI" id="CHEBI:15377"/>
        <dbReference type="ChEBI" id="CHEBI:15378"/>
        <dbReference type="ChEBI" id="CHEBI:57540"/>
        <dbReference type="ChEBI" id="CHEBI:57945"/>
        <dbReference type="ChEBI" id="CHEBI:58052"/>
        <dbReference type="ChEBI" id="CHEBI:58885"/>
        <dbReference type="EC" id="1.1.1.22"/>
    </reaction>
</comment>
<dbReference type="InterPro" id="IPR036220">
    <property type="entry name" value="UDP-Glc/GDP-Man_DH_C_sf"/>
</dbReference>
<dbReference type="PANTHER" id="PTHR11374">
    <property type="entry name" value="UDP-GLUCOSE DEHYDROGENASE/UDP-MANNAC DEHYDROGENASE"/>
    <property type="match status" value="1"/>
</dbReference>
<comment type="similarity">
    <text evidence="2 8">Belongs to the UDP-glucose/GDP-mannose dehydrogenase family.</text>
</comment>
<dbReference type="InterPro" id="IPR014026">
    <property type="entry name" value="UDP-Glc/GDP-Man_DH_dimer"/>
</dbReference>
<evidence type="ECO:0000256" key="8">
    <source>
        <dbReference type="PIRNR" id="PIRNR000124"/>
    </source>
</evidence>
<dbReference type="KEGG" id="dpte:113790182"/>
<comment type="pathway">
    <text evidence="1">Nucleotide-sugar biosynthesis; UDP-alpha-D-glucuronate biosynthesis; UDP-alpha-D-glucuronate from UDP-alpha-D-glucose: step 1/1.</text>
</comment>
<dbReference type="SUPFAM" id="SSF48179">
    <property type="entry name" value="6-phosphogluconate dehydrogenase C-terminal domain-like"/>
    <property type="match status" value="1"/>
</dbReference>
<dbReference type="InterPro" id="IPR008927">
    <property type="entry name" value="6-PGluconate_DH-like_C_sf"/>
</dbReference>
<dbReference type="GO" id="GO:0006065">
    <property type="term" value="P:UDP-glucuronate biosynthetic process"/>
    <property type="evidence" value="ECO:0007669"/>
    <property type="project" value="UniProtKB-UniPathway"/>
</dbReference>
<dbReference type="PANTHER" id="PTHR11374:SF3">
    <property type="entry name" value="UDP-GLUCOSE 6-DEHYDROGENASE"/>
    <property type="match status" value="1"/>
</dbReference>